<sequence length="73" mass="8202">MSTISGRQIEAFCRLTGRGVADLRLAALAIISADKIADNLTMLYIIKLARCVFLFWNIVCFDSHHKVFSVPMK</sequence>
<reference evidence="1 2" key="1">
    <citation type="journal article" date="2011" name="Science">
        <title>The ecoresponsive genome of Daphnia pulex.</title>
        <authorList>
            <person name="Colbourne J.K."/>
            <person name="Pfrender M.E."/>
            <person name="Gilbert D."/>
            <person name="Thomas W.K."/>
            <person name="Tucker A."/>
            <person name="Oakley T.H."/>
            <person name="Tokishita S."/>
            <person name="Aerts A."/>
            <person name="Arnold G.J."/>
            <person name="Basu M.K."/>
            <person name="Bauer D.J."/>
            <person name="Caceres C.E."/>
            <person name="Carmel L."/>
            <person name="Casola C."/>
            <person name="Choi J.H."/>
            <person name="Detter J.C."/>
            <person name="Dong Q."/>
            <person name="Dusheyko S."/>
            <person name="Eads B.D."/>
            <person name="Frohlich T."/>
            <person name="Geiler-Samerotte K.A."/>
            <person name="Gerlach D."/>
            <person name="Hatcher P."/>
            <person name="Jogdeo S."/>
            <person name="Krijgsveld J."/>
            <person name="Kriventseva E.V."/>
            <person name="Kultz D."/>
            <person name="Laforsch C."/>
            <person name="Lindquist E."/>
            <person name="Lopez J."/>
            <person name="Manak J.R."/>
            <person name="Muller J."/>
            <person name="Pangilinan J."/>
            <person name="Patwardhan R.P."/>
            <person name="Pitluck S."/>
            <person name="Pritham E.J."/>
            <person name="Rechtsteiner A."/>
            <person name="Rho M."/>
            <person name="Rogozin I.B."/>
            <person name="Sakarya O."/>
            <person name="Salamov A."/>
            <person name="Schaack S."/>
            <person name="Shapiro H."/>
            <person name="Shiga Y."/>
            <person name="Skalitzky C."/>
            <person name="Smith Z."/>
            <person name="Souvorov A."/>
            <person name="Sung W."/>
            <person name="Tang Z."/>
            <person name="Tsuchiya D."/>
            <person name="Tu H."/>
            <person name="Vos H."/>
            <person name="Wang M."/>
            <person name="Wolf Y.I."/>
            <person name="Yamagata H."/>
            <person name="Yamada T."/>
            <person name="Ye Y."/>
            <person name="Shaw J.R."/>
            <person name="Andrews J."/>
            <person name="Crease T.J."/>
            <person name="Tang H."/>
            <person name="Lucas S.M."/>
            <person name="Robertson H.M."/>
            <person name="Bork P."/>
            <person name="Koonin E.V."/>
            <person name="Zdobnov E.M."/>
            <person name="Grigoriev I.V."/>
            <person name="Lynch M."/>
            <person name="Boore J.L."/>
        </authorList>
    </citation>
    <scope>NUCLEOTIDE SEQUENCE [LARGE SCALE GENOMIC DNA]</scope>
</reference>
<organism evidence="1 2">
    <name type="scientific">Daphnia pulex</name>
    <name type="common">Water flea</name>
    <dbReference type="NCBI Taxonomy" id="6669"/>
    <lineage>
        <taxon>Eukaryota</taxon>
        <taxon>Metazoa</taxon>
        <taxon>Ecdysozoa</taxon>
        <taxon>Arthropoda</taxon>
        <taxon>Crustacea</taxon>
        <taxon>Branchiopoda</taxon>
        <taxon>Diplostraca</taxon>
        <taxon>Cladocera</taxon>
        <taxon>Anomopoda</taxon>
        <taxon>Daphniidae</taxon>
        <taxon>Daphnia</taxon>
    </lineage>
</organism>
<dbReference type="EMBL" id="GL732561">
    <property type="protein sequence ID" value="EFX77625.1"/>
    <property type="molecule type" value="Genomic_DNA"/>
</dbReference>
<name>E9GS18_DAPPU</name>
<proteinExistence type="predicted"/>
<dbReference type="KEGG" id="dpx:DAPPUDRAFT_247240"/>
<gene>
    <name evidence="1" type="ORF">DAPPUDRAFT_247240</name>
</gene>
<accession>E9GS18</accession>
<dbReference type="HOGENOM" id="CLU_2707313_0_0_1"/>
<dbReference type="Proteomes" id="UP000000305">
    <property type="component" value="Unassembled WGS sequence"/>
</dbReference>
<evidence type="ECO:0000313" key="1">
    <source>
        <dbReference type="EMBL" id="EFX77625.1"/>
    </source>
</evidence>
<evidence type="ECO:0000313" key="2">
    <source>
        <dbReference type="Proteomes" id="UP000000305"/>
    </source>
</evidence>
<protein>
    <submittedName>
        <fullName evidence="1">Uncharacterized protein</fullName>
    </submittedName>
</protein>
<dbReference type="AlphaFoldDB" id="E9GS18"/>
<keyword evidence="2" id="KW-1185">Reference proteome</keyword>
<dbReference type="InParanoid" id="E9GS18"/>